<organism evidence="3 4">
    <name type="scientific">Sellimonas intestinalis</name>
    <dbReference type="NCBI Taxonomy" id="1653434"/>
    <lineage>
        <taxon>Bacteria</taxon>
        <taxon>Bacillati</taxon>
        <taxon>Bacillota</taxon>
        <taxon>Clostridia</taxon>
        <taxon>Lachnospirales</taxon>
        <taxon>Lachnospiraceae</taxon>
        <taxon>Sellimonas</taxon>
    </lineage>
</organism>
<dbReference type="InterPro" id="IPR008589">
    <property type="entry name" value="MupG"/>
</dbReference>
<keyword evidence="4" id="KW-1185">Reference proteome</keyword>
<dbReference type="InterPro" id="IPR017853">
    <property type="entry name" value="GH"/>
</dbReference>
<dbReference type="OrthoDB" id="5809921at2"/>
<accession>A0A3E3K1P1</accession>
<evidence type="ECO:0000313" key="3">
    <source>
        <dbReference type="EMBL" id="RGE86916.1"/>
    </source>
</evidence>
<name>A0A3E3K1P1_9FIRM</name>
<reference evidence="3 4" key="1">
    <citation type="submission" date="2018-08" db="EMBL/GenBank/DDBJ databases">
        <title>A genome reference for cultivated species of the human gut microbiota.</title>
        <authorList>
            <person name="Zou Y."/>
            <person name="Xue W."/>
            <person name="Luo G."/>
        </authorList>
    </citation>
    <scope>NUCLEOTIDE SEQUENCE [LARGE SCALE GENOMIC DNA]</scope>
    <source>
        <strain evidence="3 4">AF37-2AT</strain>
    </source>
</reference>
<dbReference type="PANTHER" id="PTHR38435:SF1">
    <property type="entry name" value="DUF871 DOMAIN-CONTAINING PROTEIN"/>
    <property type="match status" value="1"/>
</dbReference>
<dbReference type="SUPFAM" id="SSF50891">
    <property type="entry name" value="Cyclophilin-like"/>
    <property type="match status" value="1"/>
</dbReference>
<dbReference type="CDD" id="cd00551">
    <property type="entry name" value="AmyAc_family"/>
    <property type="match status" value="1"/>
</dbReference>
<feature type="domain" description="6-phospho-N-acetylmuramidase N-terminal" evidence="2">
    <location>
        <begin position="4"/>
        <end position="239"/>
    </location>
</feature>
<gene>
    <name evidence="3" type="ORF">DW016_08155</name>
</gene>
<dbReference type="InterPro" id="IPR043894">
    <property type="entry name" value="MupG_C"/>
</dbReference>
<dbReference type="Proteomes" id="UP000261080">
    <property type="component" value="Unassembled WGS sequence"/>
</dbReference>
<evidence type="ECO:0000259" key="1">
    <source>
        <dbReference type="Pfam" id="PF05913"/>
    </source>
</evidence>
<dbReference type="SUPFAM" id="SSF51445">
    <property type="entry name" value="(Trans)glycosidases"/>
    <property type="match status" value="1"/>
</dbReference>
<comment type="caution">
    <text evidence="3">The sequence shown here is derived from an EMBL/GenBank/DDBJ whole genome shotgun (WGS) entry which is preliminary data.</text>
</comment>
<dbReference type="Gene3D" id="3.20.20.70">
    <property type="entry name" value="Aldolase class I"/>
    <property type="match status" value="1"/>
</dbReference>
<dbReference type="InterPro" id="IPR043797">
    <property type="entry name" value="MupG_N"/>
</dbReference>
<dbReference type="EMBL" id="QVLX01000004">
    <property type="protein sequence ID" value="RGE86916.1"/>
    <property type="molecule type" value="Genomic_DNA"/>
</dbReference>
<dbReference type="Gene3D" id="2.40.100.10">
    <property type="entry name" value="Cyclophilin-like"/>
    <property type="match status" value="1"/>
</dbReference>
<sequence>MARIGISIYPEHTTPERDRAYMEMAAKYGCSRIFSCLLSVTKSREEIGKEFRGQIDFAHRLGMEVILDVAPVVLKRLGVTYDDLSFFSEIHADGIRLDEGFDSLAESIMTYNPQNLKIEMNASLGNRYLENIMSHCPKTANLTTCHNFYPQRYTGLGYRHFEKCSREIHKLGLPVAAFVSSQEPNAFGPWPVNDGLCTLEMHRDLPVDTAARHLFATGLVDDVLIANCYASEEELRNLSLLDPSLLTFRMEREYTLSCTEEKILYETLHFVRGDMSDFMARSTQSRVLYADQEVPARNTRDMKRGDVVIVNDEYNRYKGELQIVLMDMENDGRKNVIGHLPANERMLLDYLGPWRKFGFIKS</sequence>
<dbReference type="RefSeq" id="WP_024732000.1">
    <property type="nucleotide sequence ID" value="NZ_BAABYU010000001.1"/>
</dbReference>
<proteinExistence type="predicted"/>
<dbReference type="Pfam" id="PF05913">
    <property type="entry name" value="MupG_C"/>
    <property type="match status" value="1"/>
</dbReference>
<evidence type="ECO:0000259" key="2">
    <source>
        <dbReference type="Pfam" id="PF19200"/>
    </source>
</evidence>
<protein>
    <submittedName>
        <fullName evidence="3">DUF871 domain-containing protein</fullName>
    </submittedName>
</protein>
<dbReference type="InterPro" id="IPR013785">
    <property type="entry name" value="Aldolase_TIM"/>
</dbReference>
<feature type="domain" description="6-phospho-N-acetylmuramidase C-terminal" evidence="1">
    <location>
        <begin position="246"/>
        <end position="359"/>
    </location>
</feature>
<dbReference type="InterPro" id="IPR029000">
    <property type="entry name" value="Cyclophilin-like_dom_sf"/>
</dbReference>
<dbReference type="PANTHER" id="PTHR38435">
    <property type="match status" value="1"/>
</dbReference>
<dbReference type="AlphaFoldDB" id="A0A3E3K1P1"/>
<evidence type="ECO:0000313" key="4">
    <source>
        <dbReference type="Proteomes" id="UP000261080"/>
    </source>
</evidence>
<dbReference type="Pfam" id="PF19200">
    <property type="entry name" value="MupG_N"/>
    <property type="match status" value="1"/>
</dbReference>